<proteinExistence type="predicted"/>
<name>A0A0E9WHX0_ANGAN</name>
<reference evidence="1" key="2">
    <citation type="journal article" date="2015" name="Fish Shellfish Immunol.">
        <title>Early steps in the European eel (Anguilla anguilla)-Vibrio vulnificus interaction in the gills: Role of the RtxA13 toxin.</title>
        <authorList>
            <person name="Callol A."/>
            <person name="Pajuelo D."/>
            <person name="Ebbesson L."/>
            <person name="Teles M."/>
            <person name="MacKenzie S."/>
            <person name="Amaro C."/>
        </authorList>
    </citation>
    <scope>NUCLEOTIDE SEQUENCE</scope>
</reference>
<protein>
    <submittedName>
        <fullName evidence="1">Uncharacterized protein</fullName>
    </submittedName>
</protein>
<reference evidence="1" key="1">
    <citation type="submission" date="2014-11" db="EMBL/GenBank/DDBJ databases">
        <authorList>
            <person name="Amaro Gonzalez C."/>
        </authorList>
    </citation>
    <scope>NUCLEOTIDE SEQUENCE</scope>
</reference>
<dbReference type="AlphaFoldDB" id="A0A0E9WHX0"/>
<evidence type="ECO:0000313" key="1">
    <source>
        <dbReference type="EMBL" id="JAH89989.1"/>
    </source>
</evidence>
<sequence length="43" mass="5020">MCLPNIITVWVEQQRSFKAESRHVVIALKQVFWIKSLSLYGPC</sequence>
<organism evidence="1">
    <name type="scientific">Anguilla anguilla</name>
    <name type="common">European freshwater eel</name>
    <name type="synonym">Muraena anguilla</name>
    <dbReference type="NCBI Taxonomy" id="7936"/>
    <lineage>
        <taxon>Eukaryota</taxon>
        <taxon>Metazoa</taxon>
        <taxon>Chordata</taxon>
        <taxon>Craniata</taxon>
        <taxon>Vertebrata</taxon>
        <taxon>Euteleostomi</taxon>
        <taxon>Actinopterygii</taxon>
        <taxon>Neopterygii</taxon>
        <taxon>Teleostei</taxon>
        <taxon>Anguilliformes</taxon>
        <taxon>Anguillidae</taxon>
        <taxon>Anguilla</taxon>
    </lineage>
</organism>
<accession>A0A0E9WHX0</accession>
<dbReference type="EMBL" id="GBXM01018588">
    <property type="protein sequence ID" value="JAH89989.1"/>
    <property type="molecule type" value="Transcribed_RNA"/>
</dbReference>